<reference evidence="1 2" key="1">
    <citation type="journal article" date="2018" name="Front. Plant Sci.">
        <title>Red Clover (Trifolium pratense) and Zigzag Clover (T. medium) - A Picture of Genomic Similarities and Differences.</title>
        <authorList>
            <person name="Dluhosova J."/>
            <person name="Istvanek J."/>
            <person name="Nedelnik J."/>
            <person name="Repkova J."/>
        </authorList>
    </citation>
    <scope>NUCLEOTIDE SEQUENCE [LARGE SCALE GENOMIC DNA]</scope>
    <source>
        <strain evidence="2">cv. 10/8</strain>
        <tissue evidence="1">Leaf</tissue>
    </source>
</reference>
<dbReference type="EMBL" id="LXQA010588352">
    <property type="protein sequence ID" value="MCI60801.1"/>
    <property type="molecule type" value="Genomic_DNA"/>
</dbReference>
<evidence type="ECO:0000313" key="1">
    <source>
        <dbReference type="EMBL" id="MCI60801.1"/>
    </source>
</evidence>
<name>A0A392TI37_9FABA</name>
<proteinExistence type="predicted"/>
<comment type="caution">
    <text evidence="1">The sequence shown here is derived from an EMBL/GenBank/DDBJ whole genome shotgun (WGS) entry which is preliminary data.</text>
</comment>
<organism evidence="1 2">
    <name type="scientific">Trifolium medium</name>
    <dbReference type="NCBI Taxonomy" id="97028"/>
    <lineage>
        <taxon>Eukaryota</taxon>
        <taxon>Viridiplantae</taxon>
        <taxon>Streptophyta</taxon>
        <taxon>Embryophyta</taxon>
        <taxon>Tracheophyta</taxon>
        <taxon>Spermatophyta</taxon>
        <taxon>Magnoliopsida</taxon>
        <taxon>eudicotyledons</taxon>
        <taxon>Gunneridae</taxon>
        <taxon>Pentapetalae</taxon>
        <taxon>rosids</taxon>
        <taxon>fabids</taxon>
        <taxon>Fabales</taxon>
        <taxon>Fabaceae</taxon>
        <taxon>Papilionoideae</taxon>
        <taxon>50 kb inversion clade</taxon>
        <taxon>NPAAA clade</taxon>
        <taxon>Hologalegina</taxon>
        <taxon>IRL clade</taxon>
        <taxon>Trifolieae</taxon>
        <taxon>Trifolium</taxon>
    </lineage>
</organism>
<dbReference type="Proteomes" id="UP000265520">
    <property type="component" value="Unassembled WGS sequence"/>
</dbReference>
<feature type="non-terminal residue" evidence="1">
    <location>
        <position position="1"/>
    </location>
</feature>
<protein>
    <submittedName>
        <fullName evidence="1">Ribonuclease H protein</fullName>
    </submittedName>
</protein>
<sequence>RGLRQGDPLSPYLFILCAQGLTSLIDKAEGKGDLHGVRVCRGALTIAASVNIYHD</sequence>
<dbReference type="AlphaFoldDB" id="A0A392TI37"/>
<accession>A0A392TI37</accession>
<evidence type="ECO:0000313" key="2">
    <source>
        <dbReference type="Proteomes" id="UP000265520"/>
    </source>
</evidence>
<keyword evidence="2" id="KW-1185">Reference proteome</keyword>